<dbReference type="InterPro" id="IPR000780">
    <property type="entry name" value="CheR_MeTrfase"/>
</dbReference>
<dbReference type="Pfam" id="PF01739">
    <property type="entry name" value="CheR"/>
    <property type="match status" value="1"/>
</dbReference>
<name>A0A2W5DQP3_9BURK</name>
<dbReference type="SMART" id="SM00138">
    <property type="entry name" value="MeTrc"/>
    <property type="match status" value="1"/>
</dbReference>
<comment type="caution">
    <text evidence="2">The sequence shown here is derived from an EMBL/GenBank/DDBJ whole genome shotgun (WGS) entry which is preliminary data.</text>
</comment>
<protein>
    <recommendedName>
        <fullName evidence="1">CheR-type methyltransferase domain-containing protein</fullName>
    </recommendedName>
</protein>
<evidence type="ECO:0000259" key="1">
    <source>
        <dbReference type="PROSITE" id="PS50123"/>
    </source>
</evidence>
<dbReference type="AlphaFoldDB" id="A0A2W5DQP3"/>
<dbReference type="InterPro" id="IPR022642">
    <property type="entry name" value="CheR_C"/>
</dbReference>
<dbReference type="InterPro" id="IPR050903">
    <property type="entry name" value="Bact_Chemotaxis_MeTrfase"/>
</dbReference>
<evidence type="ECO:0000313" key="2">
    <source>
        <dbReference type="EMBL" id="PZP32074.1"/>
    </source>
</evidence>
<reference evidence="2 3" key="1">
    <citation type="submission" date="2017-08" db="EMBL/GenBank/DDBJ databases">
        <title>Infants hospitalized years apart are colonized by the same room-sourced microbial strains.</title>
        <authorList>
            <person name="Brooks B."/>
            <person name="Olm M.R."/>
            <person name="Firek B.A."/>
            <person name="Baker R."/>
            <person name="Thomas B.C."/>
            <person name="Morowitz M.J."/>
            <person name="Banfield J.F."/>
        </authorList>
    </citation>
    <scope>NUCLEOTIDE SEQUENCE [LARGE SCALE GENOMIC DNA]</scope>
    <source>
        <strain evidence="2">S2_012_000_R2_81</strain>
    </source>
</reference>
<dbReference type="PANTHER" id="PTHR24422:SF26">
    <property type="entry name" value="CHEMOTAXIS PROTEIN METHYLTRANSFERASE"/>
    <property type="match status" value="1"/>
</dbReference>
<evidence type="ECO:0000313" key="3">
    <source>
        <dbReference type="Proteomes" id="UP000249633"/>
    </source>
</evidence>
<proteinExistence type="predicted"/>
<gene>
    <name evidence="2" type="ORF">DI603_11505</name>
</gene>
<accession>A0A2W5DQP3</accession>
<organism evidence="2 3">
    <name type="scientific">Roseateles depolymerans</name>
    <dbReference type="NCBI Taxonomy" id="76731"/>
    <lineage>
        <taxon>Bacteria</taxon>
        <taxon>Pseudomonadati</taxon>
        <taxon>Pseudomonadota</taxon>
        <taxon>Betaproteobacteria</taxon>
        <taxon>Burkholderiales</taxon>
        <taxon>Sphaerotilaceae</taxon>
        <taxon>Roseateles</taxon>
    </lineage>
</organism>
<feature type="domain" description="CheR-type methyltransferase" evidence="1">
    <location>
        <begin position="50"/>
        <end position="167"/>
    </location>
</feature>
<dbReference type="EMBL" id="QFOD01000009">
    <property type="protein sequence ID" value="PZP32074.1"/>
    <property type="molecule type" value="Genomic_DNA"/>
</dbReference>
<dbReference type="PRINTS" id="PR00996">
    <property type="entry name" value="CHERMTFRASE"/>
</dbReference>
<dbReference type="PROSITE" id="PS50123">
    <property type="entry name" value="CHER"/>
    <property type="match status" value="1"/>
</dbReference>
<dbReference type="CDD" id="cd02440">
    <property type="entry name" value="AdoMet_MTases"/>
    <property type="match status" value="1"/>
</dbReference>
<dbReference type="Proteomes" id="UP000249633">
    <property type="component" value="Unassembled WGS sequence"/>
</dbReference>
<dbReference type="PANTHER" id="PTHR24422">
    <property type="entry name" value="CHEMOTAXIS PROTEIN METHYLTRANSFERASE"/>
    <property type="match status" value="1"/>
</dbReference>
<dbReference type="GO" id="GO:0008757">
    <property type="term" value="F:S-adenosylmethionine-dependent methyltransferase activity"/>
    <property type="evidence" value="ECO:0007669"/>
    <property type="project" value="InterPro"/>
</dbReference>
<dbReference type="SUPFAM" id="SSF53335">
    <property type="entry name" value="S-adenosyl-L-methionine-dependent methyltransferases"/>
    <property type="match status" value="1"/>
</dbReference>
<dbReference type="Gene3D" id="3.40.50.150">
    <property type="entry name" value="Vaccinia Virus protein VP39"/>
    <property type="match status" value="1"/>
</dbReference>
<sequence length="169" mass="18607">MPGKPVRPNGGPEGSGLLKMKNLAVSSHAVTCINAARRTVLVHGQESAGYPLERTAHVPPPYLKRYCLRGFGRHEGTLLVDRTLRDRVQFAQINLMESVPKTNAYDMVFLRNVMIYFNGDTKRQVVARILTALKPGGYLVIGHSENLNGISDDVKLLAPSVYRKPDPAA</sequence>
<dbReference type="InterPro" id="IPR029063">
    <property type="entry name" value="SAM-dependent_MTases_sf"/>
</dbReference>